<accession>A0A822YT54</accession>
<keyword evidence="2" id="KW-1185">Reference proteome</keyword>
<dbReference type="Proteomes" id="UP000607653">
    <property type="component" value="Unassembled WGS sequence"/>
</dbReference>
<evidence type="ECO:0000313" key="2">
    <source>
        <dbReference type="Proteomes" id="UP000607653"/>
    </source>
</evidence>
<sequence length="69" mass="8022">MNLTIGCEASRLAFDMMFWIVIAENYSPSFTLCWQIENEVVSKEILLGHWKCPTFVNELFLSISFCIQI</sequence>
<gene>
    <name evidence="1" type="ORF">HUJ06_005239</name>
</gene>
<evidence type="ECO:0000313" key="1">
    <source>
        <dbReference type="EMBL" id="DAD34599.1"/>
    </source>
</evidence>
<dbReference type="EMBL" id="DUZY01000004">
    <property type="protein sequence ID" value="DAD34599.1"/>
    <property type="molecule type" value="Genomic_DNA"/>
</dbReference>
<name>A0A822YT54_NELNU</name>
<proteinExistence type="predicted"/>
<protein>
    <submittedName>
        <fullName evidence="1">Uncharacterized protein</fullName>
    </submittedName>
</protein>
<organism evidence="1 2">
    <name type="scientific">Nelumbo nucifera</name>
    <name type="common">Sacred lotus</name>
    <dbReference type="NCBI Taxonomy" id="4432"/>
    <lineage>
        <taxon>Eukaryota</taxon>
        <taxon>Viridiplantae</taxon>
        <taxon>Streptophyta</taxon>
        <taxon>Embryophyta</taxon>
        <taxon>Tracheophyta</taxon>
        <taxon>Spermatophyta</taxon>
        <taxon>Magnoliopsida</taxon>
        <taxon>Proteales</taxon>
        <taxon>Nelumbonaceae</taxon>
        <taxon>Nelumbo</taxon>
    </lineage>
</organism>
<comment type="caution">
    <text evidence="1">The sequence shown here is derived from an EMBL/GenBank/DDBJ whole genome shotgun (WGS) entry which is preliminary data.</text>
</comment>
<reference evidence="1 2" key="1">
    <citation type="journal article" date="2020" name="Mol. Biol. Evol.">
        <title>Distinct Expression and Methylation Patterns for Genes with Different Fates following a Single Whole-Genome Duplication in Flowering Plants.</title>
        <authorList>
            <person name="Shi T."/>
            <person name="Rahmani R.S."/>
            <person name="Gugger P.F."/>
            <person name="Wang M."/>
            <person name="Li H."/>
            <person name="Zhang Y."/>
            <person name="Li Z."/>
            <person name="Wang Q."/>
            <person name="Van de Peer Y."/>
            <person name="Marchal K."/>
            <person name="Chen J."/>
        </authorList>
    </citation>
    <scope>NUCLEOTIDE SEQUENCE [LARGE SCALE GENOMIC DNA]</scope>
    <source>
        <tissue evidence="1">Leaf</tissue>
    </source>
</reference>
<dbReference type="AlphaFoldDB" id="A0A822YT54"/>